<dbReference type="RefSeq" id="WP_134842592.1">
    <property type="nucleotide sequence ID" value="NZ_DAWCZC010000001.1"/>
</dbReference>
<dbReference type="OrthoDB" id="1080189at2"/>
<evidence type="ECO:0000313" key="2">
    <source>
        <dbReference type="Proteomes" id="UP000297872"/>
    </source>
</evidence>
<sequence length="76" mass="8940">MTNNTVLHDEGWHAILEAKFARIISEISKMYNVSLDDAMDMFYNSETMQLMEEGVADLHCRSEKYLAEEVWREKHS</sequence>
<dbReference type="GeneID" id="302994065"/>
<organism evidence="1 2">
    <name type="scientific">Segatella hominis</name>
    <dbReference type="NCBI Taxonomy" id="2518605"/>
    <lineage>
        <taxon>Bacteria</taxon>
        <taxon>Pseudomonadati</taxon>
        <taxon>Bacteroidota</taxon>
        <taxon>Bacteroidia</taxon>
        <taxon>Bacteroidales</taxon>
        <taxon>Prevotellaceae</taxon>
        <taxon>Segatella</taxon>
    </lineage>
</organism>
<gene>
    <name evidence="1" type="ORF">EXN75_01985</name>
</gene>
<name>A0A4Y8VUT1_9BACT</name>
<dbReference type="EMBL" id="SGVY01000004">
    <property type="protein sequence ID" value="TFH84136.1"/>
    <property type="molecule type" value="Genomic_DNA"/>
</dbReference>
<proteinExistence type="predicted"/>
<reference evidence="1 2" key="1">
    <citation type="submission" date="2019-02" db="EMBL/GenBank/DDBJ databases">
        <title>Draft Genome Sequence of the Prevotella sp. BCRC 81118, Isolated from Human Feces.</title>
        <authorList>
            <person name="Huang C.-H."/>
        </authorList>
    </citation>
    <scope>NUCLEOTIDE SEQUENCE [LARGE SCALE GENOMIC DNA]</scope>
    <source>
        <strain evidence="1 2">BCRC 81118</strain>
    </source>
</reference>
<accession>A0A4Y8VUT1</accession>
<dbReference type="Proteomes" id="UP000297872">
    <property type="component" value="Unassembled WGS sequence"/>
</dbReference>
<evidence type="ECO:0000313" key="1">
    <source>
        <dbReference type="EMBL" id="TFH84136.1"/>
    </source>
</evidence>
<comment type="caution">
    <text evidence="1">The sequence shown here is derived from an EMBL/GenBank/DDBJ whole genome shotgun (WGS) entry which is preliminary data.</text>
</comment>
<dbReference type="AlphaFoldDB" id="A0A4Y8VUT1"/>
<protein>
    <submittedName>
        <fullName evidence="1">DUF3791 domain-containing protein</fullName>
    </submittedName>
</protein>
<keyword evidence="2" id="KW-1185">Reference proteome</keyword>